<organism evidence="5 6">
    <name type="scientific">Naumannella cuiyingiana</name>
    <dbReference type="NCBI Taxonomy" id="1347891"/>
    <lineage>
        <taxon>Bacteria</taxon>
        <taxon>Bacillati</taxon>
        <taxon>Actinomycetota</taxon>
        <taxon>Actinomycetes</taxon>
        <taxon>Propionibacteriales</taxon>
        <taxon>Propionibacteriaceae</taxon>
        <taxon>Naumannella</taxon>
    </lineage>
</organism>
<dbReference type="GO" id="GO:0005524">
    <property type="term" value="F:ATP binding"/>
    <property type="evidence" value="ECO:0007669"/>
    <property type="project" value="UniProtKB-KW"/>
</dbReference>
<proteinExistence type="inferred from homology"/>
<dbReference type="Proteomes" id="UP000527616">
    <property type="component" value="Unassembled WGS sequence"/>
</dbReference>
<dbReference type="SMART" id="SM00382">
    <property type="entry name" value="AAA"/>
    <property type="match status" value="2"/>
</dbReference>
<evidence type="ECO:0000259" key="4">
    <source>
        <dbReference type="PROSITE" id="PS50893"/>
    </source>
</evidence>
<evidence type="ECO:0000256" key="2">
    <source>
        <dbReference type="ARBA" id="ARBA00022741"/>
    </source>
</evidence>
<gene>
    <name evidence="5" type="ORF">GGQ54_001409</name>
</gene>
<dbReference type="CDD" id="cd03216">
    <property type="entry name" value="ABC_Carb_Monos_I"/>
    <property type="match status" value="1"/>
</dbReference>
<keyword evidence="2" id="KW-0547">Nucleotide-binding</keyword>
<dbReference type="AlphaFoldDB" id="A0A7Z0IKP9"/>
<feature type="domain" description="ABC transporter" evidence="4">
    <location>
        <begin position="5"/>
        <end position="488"/>
    </location>
</feature>
<keyword evidence="6" id="KW-1185">Reference proteome</keyword>
<evidence type="ECO:0000256" key="3">
    <source>
        <dbReference type="ARBA" id="ARBA00022840"/>
    </source>
</evidence>
<dbReference type="InterPro" id="IPR003439">
    <property type="entry name" value="ABC_transporter-like_ATP-bd"/>
</dbReference>
<dbReference type="InterPro" id="IPR050107">
    <property type="entry name" value="ABC_carbohydrate_import_ATPase"/>
</dbReference>
<sequence>MAELLEIRDIAKSREHVPVLRGVNLSLAEGEVLGLVGANGVGKSTLMAILAGDLRPDTGQMRLSGEPYAPHDNDEARRHGVGIIRQQFRLDPGQTVAQAIFRESFHAGRPHEELRRPAAQLLRDVGTEISADTLLGDLRRAEHAIIESVRMLAEDAQVVIMDEVGSTFNVREIDDLHFITSRLTSQGRAVIYISHRLTEVKAVSDRVVVLREGRVSAELDPYRVSTDDIAEAMIDRRPGELVRVSHVVDEPVLEVSGLRVADAVHGVDLKVRRGEVVGLVGARRGGMYELVGALVGQFPMTAGTVLVQGEPRVINSPADATALRIGYFSDDDDELGLSNSESIARNLMIGGWDEGVDFETEVAALRDVIETIQRLNVRAVSIQRGVGDLSGGDRQKIALTRWMTEDRDVLILNEPTRGLDIGAREDVLQILGEHTEAGRSAIIVSSDLEDIVAWCDRVVVMRDGVIVDDLSTQGLSADALDSRVHPLPQGTRTAGGSTAFG</sequence>
<comment type="similarity">
    <text evidence="1">Belongs to the ABC transporter superfamily. AI-2 autoinducer porter (TC 3.A.1.2.8) family.</text>
</comment>
<protein>
    <submittedName>
        <fullName evidence="5">Ribose transport system ATP-binding protein</fullName>
    </submittedName>
</protein>
<dbReference type="SUPFAM" id="SSF52540">
    <property type="entry name" value="P-loop containing nucleoside triphosphate hydrolases"/>
    <property type="match status" value="2"/>
</dbReference>
<evidence type="ECO:0000313" key="5">
    <source>
        <dbReference type="EMBL" id="NYI70849.1"/>
    </source>
</evidence>
<accession>A0A7Z0IKP9</accession>
<evidence type="ECO:0000256" key="1">
    <source>
        <dbReference type="ARBA" id="ARBA00009404"/>
    </source>
</evidence>
<dbReference type="InterPro" id="IPR027417">
    <property type="entry name" value="P-loop_NTPase"/>
</dbReference>
<keyword evidence="3 5" id="KW-0067">ATP-binding</keyword>
<dbReference type="InterPro" id="IPR003593">
    <property type="entry name" value="AAA+_ATPase"/>
</dbReference>
<dbReference type="PANTHER" id="PTHR43790">
    <property type="entry name" value="CARBOHYDRATE TRANSPORT ATP-BINDING PROTEIN MG119-RELATED"/>
    <property type="match status" value="1"/>
</dbReference>
<dbReference type="PROSITE" id="PS50893">
    <property type="entry name" value="ABC_TRANSPORTER_2"/>
    <property type="match status" value="1"/>
</dbReference>
<dbReference type="EMBL" id="JACBZS010000001">
    <property type="protein sequence ID" value="NYI70849.1"/>
    <property type="molecule type" value="Genomic_DNA"/>
</dbReference>
<evidence type="ECO:0000313" key="6">
    <source>
        <dbReference type="Proteomes" id="UP000527616"/>
    </source>
</evidence>
<reference evidence="5 6" key="1">
    <citation type="submission" date="2020-07" db="EMBL/GenBank/DDBJ databases">
        <title>Sequencing the genomes of 1000 actinobacteria strains.</title>
        <authorList>
            <person name="Klenk H.-P."/>
        </authorList>
    </citation>
    <scope>NUCLEOTIDE SEQUENCE [LARGE SCALE GENOMIC DNA]</scope>
    <source>
        <strain evidence="5 6">DSM 103164</strain>
    </source>
</reference>
<dbReference type="Pfam" id="PF00005">
    <property type="entry name" value="ABC_tran"/>
    <property type="match status" value="2"/>
</dbReference>
<name>A0A7Z0IKP9_9ACTN</name>
<dbReference type="CDD" id="cd03215">
    <property type="entry name" value="ABC_Carb_Monos_II"/>
    <property type="match status" value="1"/>
</dbReference>
<comment type="caution">
    <text evidence="5">The sequence shown here is derived from an EMBL/GenBank/DDBJ whole genome shotgun (WGS) entry which is preliminary data.</text>
</comment>
<dbReference type="PANTHER" id="PTHR43790:SF2">
    <property type="entry name" value="AUTOINDUCER 2 IMPORT ATP-BINDING PROTEIN LSRA"/>
    <property type="match status" value="1"/>
</dbReference>
<dbReference type="Gene3D" id="3.40.50.300">
    <property type="entry name" value="P-loop containing nucleotide triphosphate hydrolases"/>
    <property type="match status" value="2"/>
</dbReference>
<dbReference type="GO" id="GO:0016887">
    <property type="term" value="F:ATP hydrolysis activity"/>
    <property type="evidence" value="ECO:0007669"/>
    <property type="project" value="InterPro"/>
</dbReference>
<dbReference type="RefSeq" id="WP_179444751.1">
    <property type="nucleotide sequence ID" value="NZ_JACBZS010000001.1"/>
</dbReference>